<organism evidence="1 2">
    <name type="scientific">Helicobacter pullorum MIT 98-5489</name>
    <dbReference type="NCBI Taxonomy" id="537972"/>
    <lineage>
        <taxon>Bacteria</taxon>
        <taxon>Pseudomonadati</taxon>
        <taxon>Campylobacterota</taxon>
        <taxon>Epsilonproteobacteria</taxon>
        <taxon>Campylobacterales</taxon>
        <taxon>Helicobacteraceae</taxon>
        <taxon>Helicobacter</taxon>
    </lineage>
</organism>
<proteinExistence type="predicted"/>
<reference evidence="2" key="1">
    <citation type="journal article" date="2014" name="Genome Announc.">
        <title>Draft genome sequences of six enterohepatic helicobacter species isolated from humans and one from rhesus macaques.</title>
        <authorList>
            <person name="Shen Z."/>
            <person name="Sheh A."/>
            <person name="Young S.K."/>
            <person name="Abouelliel A."/>
            <person name="Ward D.V."/>
            <person name="Earl A.M."/>
            <person name="Fox J.G."/>
        </authorList>
    </citation>
    <scope>NUCLEOTIDE SEQUENCE [LARGE SCALE GENOMIC DNA]</scope>
    <source>
        <strain evidence="2">MIT 98-5489</strain>
    </source>
</reference>
<dbReference type="EMBL" id="DS990446">
    <property type="protein sequence ID" value="EEQ64257.1"/>
    <property type="molecule type" value="Genomic_DNA"/>
</dbReference>
<evidence type="ECO:0000313" key="2">
    <source>
        <dbReference type="Proteomes" id="UP000003953"/>
    </source>
</evidence>
<dbReference type="Proteomes" id="UP000003953">
    <property type="component" value="Unassembled WGS sequence"/>
</dbReference>
<gene>
    <name evidence="1" type="ORF">HPMG_01714</name>
</gene>
<protein>
    <submittedName>
        <fullName evidence="1">Uncharacterized protein</fullName>
    </submittedName>
</protein>
<keyword evidence="2" id="KW-1185">Reference proteome</keyword>
<sequence>MKHINDLIQPQKYISDLPQQDQKELKYYFEDLLSIDNNIVFELYESPSLYTIYLDDKVYDGLEKKLEKILERDCKLEKFVLYAPERFRFSYEEKIEVPNFAINVEENFNDFSYKRKEVYSLKDNRNNMTYFDFYFSNHDIECVNQSNKLPLAKYSIVDKGVSYNVEENFNDFSYKRKEVYSLKDNRNNMTYFDFYFSNHDIECVNQSNKLPLAKYSIVDKGVSYEYKIA</sequence>
<dbReference type="HOGENOM" id="CLU_1208437_0_0_7"/>
<name>C5F1W3_9HELI</name>
<dbReference type="AlphaFoldDB" id="C5F1W3"/>
<accession>C5F1W3</accession>
<dbReference type="RefSeq" id="WP_005023081.1">
    <property type="nucleotide sequence ID" value="NZ_DS990446.1"/>
</dbReference>
<evidence type="ECO:0000313" key="1">
    <source>
        <dbReference type="EMBL" id="EEQ64257.1"/>
    </source>
</evidence>